<keyword evidence="2" id="KW-1003">Cell membrane</keyword>
<dbReference type="GO" id="GO:0007165">
    <property type="term" value="P:signal transduction"/>
    <property type="evidence" value="ECO:0007669"/>
    <property type="project" value="UniProtKB-KW"/>
</dbReference>
<evidence type="ECO:0000256" key="6">
    <source>
        <dbReference type="ARBA" id="ARBA00023136"/>
    </source>
</evidence>
<comment type="similarity">
    <text evidence="7">Belongs to the methyl-accepting chemotaxis (MCP) protein family.</text>
</comment>
<dbReference type="Gene3D" id="1.10.287.950">
    <property type="entry name" value="Methyl-accepting chemotaxis protein"/>
    <property type="match status" value="1"/>
</dbReference>
<dbReference type="CDD" id="cd12912">
    <property type="entry name" value="PDC2_MCP_like"/>
    <property type="match status" value="1"/>
</dbReference>
<dbReference type="EMBL" id="FPBO01000015">
    <property type="protein sequence ID" value="SFU92923.1"/>
    <property type="molecule type" value="Genomic_DNA"/>
</dbReference>
<evidence type="ECO:0000313" key="13">
    <source>
        <dbReference type="EMBL" id="SFU92923.1"/>
    </source>
</evidence>
<dbReference type="CDD" id="cd06225">
    <property type="entry name" value="HAMP"/>
    <property type="match status" value="1"/>
</dbReference>
<dbReference type="STRING" id="1035707.SAMN05216552_101526"/>
<name>A0A1I7K668_9BURK</name>
<evidence type="ECO:0000256" key="5">
    <source>
        <dbReference type="ARBA" id="ARBA00022989"/>
    </source>
</evidence>
<dbReference type="InterPro" id="IPR004089">
    <property type="entry name" value="MCPsignal_dom"/>
</dbReference>
<dbReference type="FunFam" id="1.10.287.950:FF:000001">
    <property type="entry name" value="Methyl-accepting chemotaxis sensory transducer"/>
    <property type="match status" value="1"/>
</dbReference>
<evidence type="ECO:0000256" key="7">
    <source>
        <dbReference type="ARBA" id="ARBA00029447"/>
    </source>
</evidence>
<dbReference type="SMART" id="SM00283">
    <property type="entry name" value="MA"/>
    <property type="match status" value="1"/>
</dbReference>
<dbReference type="PANTHER" id="PTHR43531:SF14">
    <property type="entry name" value="METHYL-ACCEPTING CHEMOTAXIS PROTEIN I-RELATED"/>
    <property type="match status" value="1"/>
</dbReference>
<keyword evidence="6 10" id="KW-0472">Membrane</keyword>
<dbReference type="InterPro" id="IPR004090">
    <property type="entry name" value="Chemotax_Me-accpt_rcpt"/>
</dbReference>
<evidence type="ECO:0000256" key="10">
    <source>
        <dbReference type="SAM" id="Phobius"/>
    </source>
</evidence>
<keyword evidence="14" id="KW-1185">Reference proteome</keyword>
<dbReference type="GO" id="GO:0005886">
    <property type="term" value="C:plasma membrane"/>
    <property type="evidence" value="ECO:0007669"/>
    <property type="project" value="UniProtKB-SubCell"/>
</dbReference>
<dbReference type="InterPro" id="IPR051310">
    <property type="entry name" value="MCP_chemotaxis"/>
</dbReference>
<dbReference type="Pfam" id="PF00672">
    <property type="entry name" value="HAMP"/>
    <property type="match status" value="1"/>
</dbReference>
<sequence length="634" mass="66937">MAMWRRLSIKNKLMLSMGLCLLLFMLISSTLTVYMGSENTRRRVVDQELPAQIGEIRNDILRQIGQPLSVSQTLANNTFLHDWEEAGVPDEGAAAWQKYARQLKAKNSAATVFWVSHDTGKYFTDAGYDRTLSKDKASDQWFYGFLAGGAPYTLDIDKDVSADTYMMFINTRVQTAGGKLAVAGLGLGVNALAQSIRSYKLGESGHVYLVRPNGAFLIHRNPALVDGKHFLKDLPGFSADISKTLLGGQKFASATYKGERGAQFVASSFVPELNLYVVAEVPEAEVLGNIARSATISALVAALIGGGIGMAAIFLIARAIAAPVVHAAEMLGDIASGDGDLSRRMEVESDDEIGALATAFNRFVSSLNSTICKVRDSTNLIANASTEIATGNFDLSARTEHQASNLEETAAAMEQLTSTVKQNAANAEEANKLVGATTAAAVKGGTVVTQVVEMMGEITESSRKMSDIIGVIDGIAFQTNILALNAAVEAARAGEQGRGFAVVASEVRNLAQRSAAAAKEIKELIVNSVGKVEAGGKLADTAGAAMTEIVASVQHVATLMVEITSASHEQSDGIGQVNQSIIQMDDATQQNAALVEQAAAAAASLQEQAATLEQVVAVFKLDESAAPGTALALR</sequence>
<dbReference type="RefSeq" id="WP_093556669.1">
    <property type="nucleotide sequence ID" value="NZ_FPBO01000015.1"/>
</dbReference>
<evidence type="ECO:0000256" key="1">
    <source>
        <dbReference type="ARBA" id="ARBA00004651"/>
    </source>
</evidence>
<dbReference type="PROSITE" id="PS50111">
    <property type="entry name" value="CHEMOTAXIS_TRANSDUC_2"/>
    <property type="match status" value="1"/>
</dbReference>
<evidence type="ECO:0000256" key="4">
    <source>
        <dbReference type="ARBA" id="ARBA00022692"/>
    </source>
</evidence>
<accession>A0A1I7K668</accession>
<comment type="subcellular location">
    <subcellularLocation>
        <location evidence="1">Cell membrane</location>
        <topology evidence="1">Multi-pass membrane protein</topology>
    </subcellularLocation>
</comment>
<keyword evidence="3" id="KW-0488">Methylation</keyword>
<keyword evidence="8" id="KW-0807">Transducer</keyword>
<evidence type="ECO:0000256" key="8">
    <source>
        <dbReference type="PROSITE-ProRule" id="PRU00284"/>
    </source>
</evidence>
<evidence type="ECO:0000256" key="2">
    <source>
        <dbReference type="ARBA" id="ARBA00022475"/>
    </source>
</evidence>
<gene>
    <name evidence="13" type="ORF">SAMN05216552_101526</name>
</gene>
<dbReference type="AlphaFoldDB" id="A0A1I7K668"/>
<dbReference type="PRINTS" id="PR00260">
    <property type="entry name" value="CHEMTRNSDUCR"/>
</dbReference>
<dbReference type="PANTHER" id="PTHR43531">
    <property type="entry name" value="PROTEIN ICFG"/>
    <property type="match status" value="1"/>
</dbReference>
<dbReference type="CDD" id="cd11386">
    <property type="entry name" value="MCP_signal"/>
    <property type="match status" value="1"/>
</dbReference>
<dbReference type="Pfam" id="PF02743">
    <property type="entry name" value="dCache_1"/>
    <property type="match status" value="1"/>
</dbReference>
<keyword evidence="5 10" id="KW-1133">Transmembrane helix</keyword>
<dbReference type="Pfam" id="PF00015">
    <property type="entry name" value="MCPsignal"/>
    <property type="match status" value="1"/>
</dbReference>
<dbReference type="SMART" id="SM00304">
    <property type="entry name" value="HAMP"/>
    <property type="match status" value="1"/>
</dbReference>
<feature type="transmembrane region" description="Helical" evidence="10">
    <location>
        <begin position="296"/>
        <end position="317"/>
    </location>
</feature>
<evidence type="ECO:0000259" key="12">
    <source>
        <dbReference type="PROSITE" id="PS50885"/>
    </source>
</evidence>
<dbReference type="Proteomes" id="UP000199391">
    <property type="component" value="Unassembled WGS sequence"/>
</dbReference>
<evidence type="ECO:0000256" key="3">
    <source>
        <dbReference type="ARBA" id="ARBA00022481"/>
    </source>
</evidence>
<protein>
    <submittedName>
        <fullName evidence="13">Methyl-accepting chemotaxis protein</fullName>
    </submittedName>
</protein>
<dbReference type="GO" id="GO:0006935">
    <property type="term" value="P:chemotaxis"/>
    <property type="evidence" value="ECO:0007669"/>
    <property type="project" value="InterPro"/>
</dbReference>
<dbReference type="Gene3D" id="3.30.450.20">
    <property type="entry name" value="PAS domain"/>
    <property type="match status" value="1"/>
</dbReference>
<dbReference type="OrthoDB" id="9763018at2"/>
<evidence type="ECO:0000256" key="9">
    <source>
        <dbReference type="SAM" id="Coils"/>
    </source>
</evidence>
<dbReference type="InterPro" id="IPR033479">
    <property type="entry name" value="dCache_1"/>
</dbReference>
<evidence type="ECO:0000313" key="14">
    <source>
        <dbReference type="Proteomes" id="UP000199391"/>
    </source>
</evidence>
<keyword evidence="4 10" id="KW-0812">Transmembrane</keyword>
<feature type="domain" description="Methyl-accepting transducer" evidence="11">
    <location>
        <begin position="377"/>
        <end position="606"/>
    </location>
</feature>
<keyword evidence="9" id="KW-0175">Coiled coil</keyword>
<dbReference type="PROSITE" id="PS50885">
    <property type="entry name" value="HAMP"/>
    <property type="match status" value="1"/>
</dbReference>
<dbReference type="InterPro" id="IPR003660">
    <property type="entry name" value="HAMP_dom"/>
</dbReference>
<organism evidence="13 14">
    <name type="scientific">Pseudoduganella namucuonensis</name>
    <dbReference type="NCBI Taxonomy" id="1035707"/>
    <lineage>
        <taxon>Bacteria</taxon>
        <taxon>Pseudomonadati</taxon>
        <taxon>Pseudomonadota</taxon>
        <taxon>Betaproteobacteria</taxon>
        <taxon>Burkholderiales</taxon>
        <taxon>Oxalobacteraceae</taxon>
        <taxon>Telluria group</taxon>
        <taxon>Pseudoduganella</taxon>
    </lineage>
</organism>
<feature type="coiled-coil region" evidence="9">
    <location>
        <begin position="396"/>
        <end position="433"/>
    </location>
</feature>
<reference evidence="14" key="1">
    <citation type="submission" date="2016-10" db="EMBL/GenBank/DDBJ databases">
        <authorList>
            <person name="Varghese N."/>
            <person name="Submissions S."/>
        </authorList>
    </citation>
    <scope>NUCLEOTIDE SEQUENCE [LARGE SCALE GENOMIC DNA]</scope>
    <source>
        <strain evidence="14">CGMCC 1.11014</strain>
    </source>
</reference>
<dbReference type="GO" id="GO:0004888">
    <property type="term" value="F:transmembrane signaling receptor activity"/>
    <property type="evidence" value="ECO:0007669"/>
    <property type="project" value="InterPro"/>
</dbReference>
<dbReference type="SUPFAM" id="SSF58104">
    <property type="entry name" value="Methyl-accepting chemotaxis protein (MCP) signaling domain"/>
    <property type="match status" value="1"/>
</dbReference>
<evidence type="ECO:0000259" key="11">
    <source>
        <dbReference type="PROSITE" id="PS50111"/>
    </source>
</evidence>
<proteinExistence type="inferred from homology"/>
<feature type="domain" description="HAMP" evidence="12">
    <location>
        <begin position="318"/>
        <end position="372"/>
    </location>
</feature>